<keyword evidence="2" id="KW-1185">Reference proteome</keyword>
<accession>A0ABN8D799</accession>
<reference evidence="1 2" key="1">
    <citation type="submission" date="2021-11" db="EMBL/GenBank/DDBJ databases">
        <authorList>
            <person name="Islam A."/>
            <person name="Islam S."/>
            <person name="Flora M.S."/>
            <person name="Rahman M."/>
            <person name="Ziaur R.M."/>
            <person name="Epstein J.H."/>
            <person name="Hassan M."/>
            <person name="Klassen M."/>
            <person name="Woodard K."/>
            <person name="Webb A."/>
            <person name="Webby R.J."/>
            <person name="El Zowalaty M.E."/>
        </authorList>
    </citation>
    <scope>NUCLEOTIDE SEQUENCE [LARGE SCALE GENOMIC DNA]</scope>
    <source>
        <strain evidence="1">Pbs1</strain>
    </source>
</reference>
<protein>
    <submittedName>
        <fullName evidence="1">Uncharacterized protein</fullName>
    </submittedName>
</protein>
<dbReference type="EMBL" id="CAKLCB010000373">
    <property type="protein sequence ID" value="CAH0520915.1"/>
    <property type="molecule type" value="Genomic_DNA"/>
</dbReference>
<proteinExistence type="predicted"/>
<gene>
    <name evidence="1" type="ORF">PBS001_LOCUS7377</name>
</gene>
<evidence type="ECO:0000313" key="1">
    <source>
        <dbReference type="EMBL" id="CAH0520915.1"/>
    </source>
</evidence>
<evidence type="ECO:0000313" key="2">
    <source>
        <dbReference type="Proteomes" id="UP001158986"/>
    </source>
</evidence>
<dbReference type="Proteomes" id="UP001158986">
    <property type="component" value="Unassembled WGS sequence"/>
</dbReference>
<name>A0ABN8D799_9STRA</name>
<sequence>MVTMTSFLVKSAAVAADPGHEVNSNPLGGENTDRRRLAFGEDLVDVGELVDKFVHENHPVKELFVKWCHEDQDPKKVMKRTRYNENASLRRPTRKKRRNAQIEALYKAYMSYKQAKRLSSRNLAAVDCNFKKNGE</sequence>
<comment type="caution">
    <text evidence="1">The sequence shown here is derived from an EMBL/GenBank/DDBJ whole genome shotgun (WGS) entry which is preliminary data.</text>
</comment>
<organism evidence="1 2">
    <name type="scientific">Peronospora belbahrii</name>
    <dbReference type="NCBI Taxonomy" id="622444"/>
    <lineage>
        <taxon>Eukaryota</taxon>
        <taxon>Sar</taxon>
        <taxon>Stramenopiles</taxon>
        <taxon>Oomycota</taxon>
        <taxon>Peronosporomycetes</taxon>
        <taxon>Peronosporales</taxon>
        <taxon>Peronosporaceae</taxon>
        <taxon>Peronospora</taxon>
    </lineage>
</organism>